<organism evidence="9 10">
    <name type="scientific">Candidatus Desulfobia pelagia</name>
    <dbReference type="NCBI Taxonomy" id="2841692"/>
    <lineage>
        <taxon>Bacteria</taxon>
        <taxon>Pseudomonadati</taxon>
        <taxon>Thermodesulfobacteriota</taxon>
        <taxon>Desulfobulbia</taxon>
        <taxon>Desulfobulbales</taxon>
        <taxon>Desulfobulbaceae</taxon>
        <taxon>Candidatus Desulfobia</taxon>
    </lineage>
</organism>
<evidence type="ECO:0000313" key="9">
    <source>
        <dbReference type="EMBL" id="MBC8319018.1"/>
    </source>
</evidence>
<dbReference type="GO" id="GO:0015562">
    <property type="term" value="F:efflux transmembrane transporter activity"/>
    <property type="evidence" value="ECO:0007669"/>
    <property type="project" value="InterPro"/>
</dbReference>
<dbReference type="GO" id="GO:0015288">
    <property type="term" value="F:porin activity"/>
    <property type="evidence" value="ECO:0007669"/>
    <property type="project" value="TreeGrafter"/>
</dbReference>
<dbReference type="PANTHER" id="PTHR30026">
    <property type="entry name" value="OUTER MEMBRANE PROTEIN TOLC"/>
    <property type="match status" value="1"/>
</dbReference>
<evidence type="ECO:0000256" key="6">
    <source>
        <dbReference type="ARBA" id="ARBA00023136"/>
    </source>
</evidence>
<comment type="similarity">
    <text evidence="2">Belongs to the outer membrane factor (OMF) (TC 1.B.17) family.</text>
</comment>
<evidence type="ECO:0000256" key="5">
    <source>
        <dbReference type="ARBA" id="ARBA00022692"/>
    </source>
</evidence>
<dbReference type="AlphaFoldDB" id="A0A8J6NH26"/>
<dbReference type="PANTHER" id="PTHR30026:SF22">
    <property type="entry name" value="OUTER MEMBRANE EFFLUX PROTEIN"/>
    <property type="match status" value="1"/>
</dbReference>
<keyword evidence="4" id="KW-1134">Transmembrane beta strand</keyword>
<comment type="caution">
    <text evidence="9">The sequence shown here is derived from an EMBL/GenBank/DDBJ whole genome shotgun (WGS) entry which is preliminary data.</text>
</comment>
<evidence type="ECO:0000313" key="10">
    <source>
        <dbReference type="Proteomes" id="UP000614424"/>
    </source>
</evidence>
<dbReference type="InterPro" id="IPR010130">
    <property type="entry name" value="T1SS_OMP_TolC"/>
</dbReference>
<accession>A0A8J6NH26</accession>
<comment type="subcellular location">
    <subcellularLocation>
        <location evidence="1">Cell outer membrane</location>
    </subcellularLocation>
</comment>
<keyword evidence="5" id="KW-0812">Transmembrane</keyword>
<evidence type="ECO:0000256" key="7">
    <source>
        <dbReference type="ARBA" id="ARBA00023237"/>
    </source>
</evidence>
<dbReference type="Gene3D" id="1.20.1600.10">
    <property type="entry name" value="Outer membrane efflux proteins (OEP)"/>
    <property type="match status" value="1"/>
</dbReference>
<dbReference type="SUPFAM" id="SSF56954">
    <property type="entry name" value="Outer membrane efflux proteins (OEP)"/>
    <property type="match status" value="1"/>
</dbReference>
<dbReference type="GO" id="GO:0009279">
    <property type="term" value="C:cell outer membrane"/>
    <property type="evidence" value="ECO:0007669"/>
    <property type="project" value="UniProtKB-SubCell"/>
</dbReference>
<name>A0A8J6NH26_9BACT</name>
<keyword evidence="7" id="KW-0998">Cell outer membrane</keyword>
<dbReference type="NCBIfam" id="TIGR01844">
    <property type="entry name" value="type_I_sec_TolC"/>
    <property type="match status" value="1"/>
</dbReference>
<dbReference type="GO" id="GO:1990281">
    <property type="term" value="C:efflux pump complex"/>
    <property type="evidence" value="ECO:0007669"/>
    <property type="project" value="TreeGrafter"/>
</dbReference>
<proteinExistence type="inferred from homology"/>
<keyword evidence="8" id="KW-0732">Signal</keyword>
<dbReference type="EMBL" id="JACNJZ010000212">
    <property type="protein sequence ID" value="MBC8319018.1"/>
    <property type="molecule type" value="Genomic_DNA"/>
</dbReference>
<evidence type="ECO:0000256" key="3">
    <source>
        <dbReference type="ARBA" id="ARBA00022448"/>
    </source>
</evidence>
<evidence type="ECO:0000256" key="8">
    <source>
        <dbReference type="SAM" id="SignalP"/>
    </source>
</evidence>
<feature type="signal peptide" evidence="8">
    <location>
        <begin position="1"/>
        <end position="24"/>
    </location>
</feature>
<dbReference type="InterPro" id="IPR051906">
    <property type="entry name" value="TolC-like"/>
</dbReference>
<dbReference type="Proteomes" id="UP000614424">
    <property type="component" value="Unassembled WGS sequence"/>
</dbReference>
<keyword evidence="6" id="KW-0472">Membrane</keyword>
<evidence type="ECO:0000256" key="2">
    <source>
        <dbReference type="ARBA" id="ARBA00007613"/>
    </source>
</evidence>
<evidence type="ECO:0000256" key="4">
    <source>
        <dbReference type="ARBA" id="ARBA00022452"/>
    </source>
</evidence>
<reference evidence="9 10" key="1">
    <citation type="submission" date="2020-08" db="EMBL/GenBank/DDBJ databases">
        <title>Bridging the membrane lipid divide: bacteria of the FCB group superphylum have the potential to synthesize archaeal ether lipids.</title>
        <authorList>
            <person name="Villanueva L."/>
            <person name="Von Meijenfeldt F.A.B."/>
            <person name="Westbye A.B."/>
            <person name="Yadav S."/>
            <person name="Hopmans E.C."/>
            <person name="Dutilh B.E."/>
            <person name="Sinninghe Damste J.S."/>
        </authorList>
    </citation>
    <scope>NUCLEOTIDE SEQUENCE [LARGE SCALE GENOMIC DNA]</scope>
    <source>
        <strain evidence="9">NIOZ-UU47</strain>
    </source>
</reference>
<sequence length="449" mass="50564">MTKRLLIVSLLALGIVAYSLPAQAETLHEAVEHALITNPQVRAVQHNRLARDQEVEQAKAGYYPTLDFSAGIGRNEIFSPREFEETADPREVKLSLRQNIYNGFITSNEVNRQTERVKSAAFTLQGTSESVALRVAQVYLDVLRHEAIHGLAQENMAIHERIFDQVRLRNESGLDETANLDQVTGRLALAQSNMIVTEVNIIDARTNYHAVVDHFPAGLVAPDYLISLLPASMEEAQAKALENHPTLKSAEADLEARKAQYRVAQGAFSPVIDLEIDKTWEDNIDTPDWKNEIEGMVRFRFNMLNGGKDTARKTETLHLVCEARAIRDNTHRQVVESIRLSWMAFQASQKKITLLKKYVESTGATSEAYTKQWNIGKRTMLDVLDTEAEFINAKRDLTYAIYDSLYAQCRILSGMGSLVHSLGLQWPDEKNLEKEVMENVQAITIKDNG</sequence>
<evidence type="ECO:0000256" key="1">
    <source>
        <dbReference type="ARBA" id="ARBA00004442"/>
    </source>
</evidence>
<feature type="chain" id="PRO_5035308043" evidence="8">
    <location>
        <begin position="25"/>
        <end position="449"/>
    </location>
</feature>
<gene>
    <name evidence="9" type="ORF">H8E41_14060</name>
</gene>
<dbReference type="Pfam" id="PF02321">
    <property type="entry name" value="OEP"/>
    <property type="match status" value="2"/>
</dbReference>
<protein>
    <submittedName>
        <fullName evidence="9">TolC family outer membrane protein</fullName>
    </submittedName>
</protein>
<dbReference type="InterPro" id="IPR003423">
    <property type="entry name" value="OMP_efflux"/>
</dbReference>
<keyword evidence="3" id="KW-0813">Transport</keyword>